<sequence length="188" mass="21592">MTSAPMLLYYRYPADLAVPYQRYSSAAYPSVNLDDSDNEPLLPHSHRLSALSTSPYTPRTYSQHMYAAPSFLSTPIREDSIIPAILVDVIPAERRYSSRSDSSHDHDTIRQNSKTGLVSRLVKKRKNKAKNAAEEKEKRYLKHFARGQSGEYVGTEPHRRWTEEELEQTFGKFRPPVKRNSGMFWGRG</sequence>
<organism evidence="2 3">
    <name type="scientific">Sclerotinia borealis (strain F-4128)</name>
    <dbReference type="NCBI Taxonomy" id="1432307"/>
    <lineage>
        <taxon>Eukaryota</taxon>
        <taxon>Fungi</taxon>
        <taxon>Dikarya</taxon>
        <taxon>Ascomycota</taxon>
        <taxon>Pezizomycotina</taxon>
        <taxon>Leotiomycetes</taxon>
        <taxon>Helotiales</taxon>
        <taxon>Sclerotiniaceae</taxon>
        <taxon>Sclerotinia</taxon>
    </lineage>
</organism>
<accession>W9CR46</accession>
<protein>
    <submittedName>
        <fullName evidence="2">Uncharacterized protein</fullName>
    </submittedName>
</protein>
<reference evidence="2 3" key="1">
    <citation type="journal article" date="2014" name="Genome Announc.">
        <title>Draft genome sequence of Sclerotinia borealis, a psychrophilic plant pathogenic fungus.</title>
        <authorList>
            <person name="Mardanov A.V."/>
            <person name="Beletsky A.V."/>
            <person name="Kadnikov V.V."/>
            <person name="Ignatov A.N."/>
            <person name="Ravin N.V."/>
        </authorList>
    </citation>
    <scope>NUCLEOTIDE SEQUENCE [LARGE SCALE GENOMIC DNA]</scope>
    <source>
        <strain evidence="3">F-4157</strain>
    </source>
</reference>
<evidence type="ECO:0000313" key="2">
    <source>
        <dbReference type="EMBL" id="ESZ98563.1"/>
    </source>
</evidence>
<keyword evidence="3" id="KW-1185">Reference proteome</keyword>
<comment type="caution">
    <text evidence="2">The sequence shown here is derived from an EMBL/GenBank/DDBJ whole genome shotgun (WGS) entry which is preliminary data.</text>
</comment>
<dbReference type="AlphaFoldDB" id="W9CR46"/>
<evidence type="ECO:0000313" key="3">
    <source>
        <dbReference type="Proteomes" id="UP000019487"/>
    </source>
</evidence>
<dbReference type="EMBL" id="AYSA01000039">
    <property type="protein sequence ID" value="ESZ98563.1"/>
    <property type="molecule type" value="Genomic_DNA"/>
</dbReference>
<name>W9CR46_SCLBF</name>
<evidence type="ECO:0000256" key="1">
    <source>
        <dbReference type="SAM" id="MobiDB-lite"/>
    </source>
</evidence>
<gene>
    <name evidence="2" type="ORF">SBOR_1013</name>
</gene>
<dbReference type="HOGENOM" id="CLU_1652944_0_0_1"/>
<feature type="compositionally biased region" description="Basic and acidic residues" evidence="1">
    <location>
        <begin position="96"/>
        <end position="109"/>
    </location>
</feature>
<proteinExistence type="predicted"/>
<dbReference type="OrthoDB" id="4158258at2759"/>
<dbReference type="Proteomes" id="UP000019487">
    <property type="component" value="Unassembled WGS sequence"/>
</dbReference>
<feature type="region of interest" description="Disordered" evidence="1">
    <location>
        <begin position="96"/>
        <end position="115"/>
    </location>
</feature>